<feature type="domain" description="Transferrin-like" evidence="2">
    <location>
        <begin position="25"/>
        <end position="69"/>
    </location>
</feature>
<proteinExistence type="predicted"/>
<dbReference type="AlphaFoldDB" id="A0AAV6VFS5"/>
<dbReference type="Pfam" id="PF00405">
    <property type="entry name" value="Transferrin"/>
    <property type="match status" value="1"/>
</dbReference>
<dbReference type="Proteomes" id="UP000827092">
    <property type="component" value="Unassembled WGS sequence"/>
</dbReference>
<dbReference type="Gene3D" id="3.40.190.10">
    <property type="entry name" value="Periplasmic binding protein-like II"/>
    <property type="match status" value="1"/>
</dbReference>
<evidence type="ECO:0000256" key="1">
    <source>
        <dbReference type="SAM" id="SignalP"/>
    </source>
</evidence>
<feature type="signal peptide" evidence="1">
    <location>
        <begin position="1"/>
        <end position="21"/>
    </location>
</feature>
<organism evidence="3 4">
    <name type="scientific">Oedothorax gibbosus</name>
    <dbReference type="NCBI Taxonomy" id="931172"/>
    <lineage>
        <taxon>Eukaryota</taxon>
        <taxon>Metazoa</taxon>
        <taxon>Ecdysozoa</taxon>
        <taxon>Arthropoda</taxon>
        <taxon>Chelicerata</taxon>
        <taxon>Arachnida</taxon>
        <taxon>Araneae</taxon>
        <taxon>Araneomorphae</taxon>
        <taxon>Entelegynae</taxon>
        <taxon>Araneoidea</taxon>
        <taxon>Linyphiidae</taxon>
        <taxon>Erigoninae</taxon>
        <taxon>Oedothorax</taxon>
    </lineage>
</organism>
<evidence type="ECO:0000313" key="4">
    <source>
        <dbReference type="Proteomes" id="UP000827092"/>
    </source>
</evidence>
<reference evidence="3 4" key="1">
    <citation type="journal article" date="2022" name="Nat. Ecol. Evol.">
        <title>A masculinizing supergene underlies an exaggerated male reproductive morph in a spider.</title>
        <authorList>
            <person name="Hendrickx F."/>
            <person name="De Corte Z."/>
            <person name="Sonet G."/>
            <person name="Van Belleghem S.M."/>
            <person name="Kostlbacher S."/>
            <person name="Vangestel C."/>
        </authorList>
    </citation>
    <scope>NUCLEOTIDE SEQUENCE [LARGE SCALE GENOMIC DNA]</scope>
    <source>
        <strain evidence="3">W744_W776</strain>
    </source>
</reference>
<dbReference type="InterPro" id="IPR001156">
    <property type="entry name" value="Transferrin-like_dom"/>
</dbReference>
<evidence type="ECO:0000259" key="2">
    <source>
        <dbReference type="PROSITE" id="PS51408"/>
    </source>
</evidence>
<comment type="caution">
    <text evidence="3">The sequence shown here is derived from an EMBL/GenBank/DDBJ whole genome shotgun (WGS) entry which is preliminary data.</text>
</comment>
<protein>
    <recommendedName>
        <fullName evidence="2">Transferrin-like domain-containing protein</fullName>
    </recommendedName>
</protein>
<dbReference type="PROSITE" id="PS51408">
    <property type="entry name" value="TRANSFERRIN_LIKE_4"/>
    <property type="match status" value="1"/>
</dbReference>
<evidence type="ECO:0000313" key="3">
    <source>
        <dbReference type="EMBL" id="KAG8194901.1"/>
    </source>
</evidence>
<accession>A0AAV6VFS5</accession>
<dbReference type="SUPFAM" id="SSF53850">
    <property type="entry name" value="Periplasmic binding protein-like II"/>
    <property type="match status" value="1"/>
</dbReference>
<dbReference type="EMBL" id="JAFNEN010000097">
    <property type="protein sequence ID" value="KAG8194901.1"/>
    <property type="molecule type" value="Genomic_DNA"/>
</dbReference>
<keyword evidence="1" id="KW-0732">Signal</keyword>
<name>A0AAV6VFS5_9ARAC</name>
<keyword evidence="4" id="KW-1185">Reference proteome</keyword>
<sequence>MNMWKTVSFLIFCNVVETVLSEEGIKWCTVSSSEQKKCSDFSRAVNRTGTFKVALSCQQAADKIGAWIN</sequence>
<gene>
    <name evidence="3" type="ORF">JTE90_029192</name>
</gene>
<feature type="chain" id="PRO_5043361279" description="Transferrin-like domain-containing protein" evidence="1">
    <location>
        <begin position="22"/>
        <end position="69"/>
    </location>
</feature>